<evidence type="ECO:0000313" key="2">
    <source>
        <dbReference type="EMBL" id="MBB3111294.1"/>
    </source>
</evidence>
<reference evidence="2 3" key="1">
    <citation type="submission" date="2020-08" db="EMBL/GenBank/DDBJ databases">
        <title>Genomic Encyclopedia of Type Strains, Phase III (KMG-III): the genomes of soil and plant-associated and newly described type strains.</title>
        <authorList>
            <person name="Whitman W."/>
        </authorList>
    </citation>
    <scope>NUCLEOTIDE SEQUENCE [LARGE SCALE GENOMIC DNA]</scope>
    <source>
        <strain evidence="2 3">CECT 5862</strain>
    </source>
</reference>
<dbReference type="RefSeq" id="WP_183601187.1">
    <property type="nucleotide sequence ID" value="NZ_JACHXK010000007.1"/>
</dbReference>
<name>A0A7W5AZG1_9BACL</name>
<gene>
    <name evidence="2" type="ORF">FHS18_003362</name>
</gene>
<comment type="caution">
    <text evidence="2">The sequence shown here is derived from an EMBL/GenBank/DDBJ whole genome shotgun (WGS) entry which is preliminary data.</text>
</comment>
<dbReference type="Gene3D" id="3.10.450.50">
    <property type="match status" value="1"/>
</dbReference>
<accession>A0A7W5AZG1</accession>
<sequence>MVSQESRDIIEKYIEAYNSFNIESMVVLLHQDILFRNISNGETTTEIRGIQAFRALAEQSSTLFSSRSQIITDYSAINDIVEVSIDYEGVLAVDFPNGLKSGDTLRLKGMSKFQIIEGMIALIEDHS</sequence>
<dbReference type="Proteomes" id="UP000570361">
    <property type="component" value="Unassembled WGS sequence"/>
</dbReference>
<evidence type="ECO:0000259" key="1">
    <source>
        <dbReference type="Pfam" id="PF12680"/>
    </source>
</evidence>
<keyword evidence="3" id="KW-1185">Reference proteome</keyword>
<evidence type="ECO:0000313" key="3">
    <source>
        <dbReference type="Proteomes" id="UP000570361"/>
    </source>
</evidence>
<dbReference type="InterPro" id="IPR037401">
    <property type="entry name" value="SnoaL-like"/>
</dbReference>
<dbReference type="InterPro" id="IPR032710">
    <property type="entry name" value="NTF2-like_dom_sf"/>
</dbReference>
<dbReference type="SUPFAM" id="SSF54427">
    <property type="entry name" value="NTF2-like"/>
    <property type="match status" value="1"/>
</dbReference>
<dbReference type="Pfam" id="PF12680">
    <property type="entry name" value="SnoaL_2"/>
    <property type="match status" value="1"/>
</dbReference>
<proteinExistence type="predicted"/>
<organism evidence="2 3">
    <name type="scientific">Paenibacillus phyllosphaerae</name>
    <dbReference type="NCBI Taxonomy" id="274593"/>
    <lineage>
        <taxon>Bacteria</taxon>
        <taxon>Bacillati</taxon>
        <taxon>Bacillota</taxon>
        <taxon>Bacilli</taxon>
        <taxon>Bacillales</taxon>
        <taxon>Paenibacillaceae</taxon>
        <taxon>Paenibacillus</taxon>
    </lineage>
</organism>
<protein>
    <recommendedName>
        <fullName evidence="1">SnoaL-like domain-containing protein</fullName>
    </recommendedName>
</protein>
<feature type="domain" description="SnoaL-like" evidence="1">
    <location>
        <begin position="10"/>
        <end position="121"/>
    </location>
</feature>
<dbReference type="AlphaFoldDB" id="A0A7W5AZG1"/>
<dbReference type="EMBL" id="JACHXK010000007">
    <property type="protein sequence ID" value="MBB3111294.1"/>
    <property type="molecule type" value="Genomic_DNA"/>
</dbReference>